<evidence type="ECO:0000256" key="1">
    <source>
        <dbReference type="ARBA" id="ARBA00004651"/>
    </source>
</evidence>
<feature type="transmembrane region" description="Helical" evidence="6">
    <location>
        <begin position="511"/>
        <end position="529"/>
    </location>
</feature>
<proteinExistence type="predicted"/>
<feature type="transmembrane region" description="Helical" evidence="6">
    <location>
        <begin position="243"/>
        <end position="263"/>
    </location>
</feature>
<organism evidence="8 9">
    <name type="scientific">Sporomusa malonica</name>
    <dbReference type="NCBI Taxonomy" id="112901"/>
    <lineage>
        <taxon>Bacteria</taxon>
        <taxon>Bacillati</taxon>
        <taxon>Bacillota</taxon>
        <taxon>Negativicutes</taxon>
        <taxon>Selenomonadales</taxon>
        <taxon>Sporomusaceae</taxon>
        <taxon>Sporomusa</taxon>
    </lineage>
</organism>
<dbReference type="InterPro" id="IPR036259">
    <property type="entry name" value="MFS_trans_sf"/>
</dbReference>
<feature type="transmembrane region" description="Helical" evidence="6">
    <location>
        <begin position="215"/>
        <end position="237"/>
    </location>
</feature>
<feature type="domain" description="Major facilitator superfamily (MFS) profile" evidence="7">
    <location>
        <begin position="31"/>
        <end position="534"/>
    </location>
</feature>
<evidence type="ECO:0000256" key="2">
    <source>
        <dbReference type="ARBA" id="ARBA00022448"/>
    </source>
</evidence>
<feature type="transmembrane region" description="Helical" evidence="6">
    <location>
        <begin position="96"/>
        <end position="115"/>
    </location>
</feature>
<dbReference type="PROSITE" id="PS50850">
    <property type="entry name" value="MFS"/>
    <property type="match status" value="1"/>
</dbReference>
<keyword evidence="9" id="KW-1185">Reference proteome</keyword>
<keyword evidence="4 6" id="KW-1133">Transmembrane helix</keyword>
<evidence type="ECO:0000313" key="9">
    <source>
        <dbReference type="Proteomes" id="UP000192738"/>
    </source>
</evidence>
<dbReference type="PANTHER" id="PTHR23501:SF191">
    <property type="entry name" value="VACUOLAR BASIC AMINO ACID TRANSPORTER 4"/>
    <property type="match status" value="1"/>
</dbReference>
<dbReference type="Gene3D" id="1.20.1250.20">
    <property type="entry name" value="MFS general substrate transporter like domains"/>
    <property type="match status" value="2"/>
</dbReference>
<evidence type="ECO:0000256" key="4">
    <source>
        <dbReference type="ARBA" id="ARBA00022989"/>
    </source>
</evidence>
<dbReference type="InterPro" id="IPR011701">
    <property type="entry name" value="MFS"/>
</dbReference>
<name>A0A1W1ZXH3_9FIRM</name>
<dbReference type="PANTHER" id="PTHR23501">
    <property type="entry name" value="MAJOR FACILITATOR SUPERFAMILY"/>
    <property type="match status" value="1"/>
</dbReference>
<feature type="transmembrane region" description="Helical" evidence="6">
    <location>
        <begin position="65"/>
        <end position="84"/>
    </location>
</feature>
<feature type="transmembrane region" description="Helical" evidence="6">
    <location>
        <begin position="28"/>
        <end position="45"/>
    </location>
</feature>
<dbReference type="AlphaFoldDB" id="A0A1W1ZXH3"/>
<reference evidence="8 9" key="1">
    <citation type="submission" date="2017-04" db="EMBL/GenBank/DDBJ databases">
        <authorList>
            <person name="Afonso C.L."/>
            <person name="Miller P.J."/>
            <person name="Scott M.A."/>
            <person name="Spackman E."/>
            <person name="Goraichik I."/>
            <person name="Dimitrov K.M."/>
            <person name="Suarez D.L."/>
            <person name="Swayne D.E."/>
        </authorList>
    </citation>
    <scope>NUCLEOTIDE SEQUENCE [LARGE SCALE GENOMIC DNA]</scope>
    <source>
        <strain evidence="8 9">DSM 5090</strain>
    </source>
</reference>
<dbReference type="Proteomes" id="UP000192738">
    <property type="component" value="Unassembled WGS sequence"/>
</dbReference>
<feature type="transmembrane region" description="Helical" evidence="6">
    <location>
        <begin position="350"/>
        <end position="369"/>
    </location>
</feature>
<dbReference type="STRING" id="112901.SAMN04488500_104252"/>
<feature type="transmembrane region" description="Helical" evidence="6">
    <location>
        <begin position="121"/>
        <end position="142"/>
    </location>
</feature>
<feature type="transmembrane region" description="Helical" evidence="6">
    <location>
        <begin position="375"/>
        <end position="395"/>
    </location>
</feature>
<accession>A0A1W1ZXH3</accession>
<dbReference type="RefSeq" id="WP_084574894.1">
    <property type="nucleotide sequence ID" value="NZ_CP155572.1"/>
</dbReference>
<dbReference type="EMBL" id="FWXI01000004">
    <property type="protein sequence ID" value="SMC52922.1"/>
    <property type="molecule type" value="Genomic_DNA"/>
</dbReference>
<feature type="transmembrane region" description="Helical" evidence="6">
    <location>
        <begin position="182"/>
        <end position="203"/>
    </location>
</feature>
<feature type="transmembrane region" description="Helical" evidence="6">
    <location>
        <begin position="284"/>
        <end position="305"/>
    </location>
</feature>
<evidence type="ECO:0000313" key="8">
    <source>
        <dbReference type="EMBL" id="SMC52922.1"/>
    </source>
</evidence>
<protein>
    <submittedName>
        <fullName evidence="8">Sugar phosphate permease</fullName>
    </submittedName>
</protein>
<dbReference type="Pfam" id="PF07690">
    <property type="entry name" value="MFS_1"/>
    <property type="match status" value="1"/>
</dbReference>
<comment type="subcellular location">
    <subcellularLocation>
        <location evidence="1">Cell membrane</location>
        <topology evidence="1">Multi-pass membrane protein</topology>
    </subcellularLocation>
</comment>
<dbReference type="InterPro" id="IPR020846">
    <property type="entry name" value="MFS_dom"/>
</dbReference>
<feature type="transmembrane region" description="Helical" evidence="6">
    <location>
        <begin position="154"/>
        <end position="176"/>
    </location>
</feature>
<dbReference type="OrthoDB" id="102502at2"/>
<dbReference type="GO" id="GO:0005886">
    <property type="term" value="C:plasma membrane"/>
    <property type="evidence" value="ECO:0007669"/>
    <property type="project" value="UniProtKB-SubCell"/>
</dbReference>
<evidence type="ECO:0000259" key="7">
    <source>
        <dbReference type="PROSITE" id="PS50850"/>
    </source>
</evidence>
<keyword evidence="2" id="KW-0813">Transport</keyword>
<evidence type="ECO:0000256" key="6">
    <source>
        <dbReference type="SAM" id="Phobius"/>
    </source>
</evidence>
<sequence length="543" mass="58175">MSTNSENPLQQPAAIQQNPWERLNDGKAIFAFVCVLLSYSIYYVDRALVTNIMPRIAGQLDGMQLYSWVFTINMLIATCMAPIWGKLSDTYGRRNIFMIMLGSIMTGLILCSFSTSFPMLIVARGIVGFGAGGIQAVTFALIADLFAPADRGKYSGWTTVMVGLAGSLIPVTAGWVTDTFGWRAAFLMPVPLAVIALVLDYFIVPNVCSQTKPKIDYLGSLLLAMATVPLLLAFSWAGSLYKWGTPVNMSLIAFALIMFVVFYKHESRTPHALISPALLKNRPFVTAALVSVGMAFSLLGVMIYVPLFNQGVLGLSTTVHGAIMAPREICGIAAGLIAGWLMSKTKRYKWLLILGPTSSVIVLVLLSYVEPGVSILYLTVLLAAQMAFGGFMPAVNPIAALNGLKPEESGQAAGTLYYFSALGLALAPSLLGSVLNSGFSSALQAKLTPELVASLTTAQNAAIHNPRILLNPAAMKSLESSFSSLGPNGAEVFRQVVDIVRGSMHQGLQDLFLVAAAITFVSVICAISLKELPMAERAIKRGH</sequence>
<evidence type="ECO:0000256" key="3">
    <source>
        <dbReference type="ARBA" id="ARBA00022692"/>
    </source>
</evidence>
<dbReference type="SUPFAM" id="SSF103473">
    <property type="entry name" value="MFS general substrate transporter"/>
    <property type="match status" value="1"/>
</dbReference>
<feature type="transmembrane region" description="Helical" evidence="6">
    <location>
        <begin position="325"/>
        <end position="343"/>
    </location>
</feature>
<gene>
    <name evidence="8" type="ORF">SAMN04488500_104252</name>
</gene>
<dbReference type="GO" id="GO:0022857">
    <property type="term" value="F:transmembrane transporter activity"/>
    <property type="evidence" value="ECO:0007669"/>
    <property type="project" value="InterPro"/>
</dbReference>
<keyword evidence="3 6" id="KW-0812">Transmembrane</keyword>
<evidence type="ECO:0000256" key="5">
    <source>
        <dbReference type="ARBA" id="ARBA00023136"/>
    </source>
</evidence>
<feature type="transmembrane region" description="Helical" evidence="6">
    <location>
        <begin position="416"/>
        <end position="435"/>
    </location>
</feature>
<keyword evidence="5 6" id="KW-0472">Membrane</keyword>